<dbReference type="Gene3D" id="1.10.10.10">
    <property type="entry name" value="Winged helix-like DNA-binding domain superfamily/Winged helix DNA-binding domain"/>
    <property type="match status" value="1"/>
</dbReference>
<keyword evidence="3" id="KW-0808">Transferase</keyword>
<keyword evidence="3" id="KW-0489">Methyltransferase</keyword>
<dbReference type="SUPFAM" id="SSF46767">
    <property type="entry name" value="Methylated DNA-protein cysteine methyltransferase, C-terminal domain"/>
    <property type="match status" value="1"/>
</dbReference>
<keyword evidence="1" id="KW-0227">DNA damage</keyword>
<reference evidence="3" key="1">
    <citation type="submission" date="2014-11" db="EMBL/GenBank/DDBJ databases">
        <authorList>
            <person name="Malar M.C."/>
            <person name="Sen D."/>
            <person name="Tripathy S."/>
        </authorList>
    </citation>
    <scope>NUCLEOTIDE SEQUENCE</scope>
    <source>
        <strain evidence="3">BDU141951</strain>
    </source>
</reference>
<dbReference type="Pfam" id="PF01035">
    <property type="entry name" value="DNA_binding_1"/>
    <property type="match status" value="1"/>
</dbReference>
<evidence type="ECO:0000313" key="3">
    <source>
        <dbReference type="EMBL" id="NEV69862.1"/>
    </source>
</evidence>
<name>A0A0C1Y7G9_9CYAN</name>
<reference evidence="3" key="2">
    <citation type="journal article" date="2015" name="Genome Announc.">
        <title>Draft Genome Sequence of Filamentous Marine Cyanobacterium Lyngbya confervoides Strain BDU141951.</title>
        <authorList>
            <person name="Chandrababunaidu M.M."/>
            <person name="Sen D."/>
            <person name="Tripathy S."/>
        </authorList>
    </citation>
    <scope>NUCLEOTIDE SEQUENCE</scope>
    <source>
        <strain evidence="3">BDU141951</strain>
    </source>
</reference>
<dbReference type="EMBL" id="JTHE02000003">
    <property type="protein sequence ID" value="NEV69862.1"/>
    <property type="molecule type" value="Genomic_DNA"/>
</dbReference>
<feature type="domain" description="Methylated-DNA-[protein]-cysteine S-methyltransferase DNA binding" evidence="2">
    <location>
        <begin position="6"/>
        <end position="86"/>
    </location>
</feature>
<dbReference type="InterPro" id="IPR014048">
    <property type="entry name" value="MethylDNA_cys_MeTrfase_DNA-bd"/>
</dbReference>
<dbReference type="InterPro" id="IPR036388">
    <property type="entry name" value="WH-like_DNA-bd_sf"/>
</dbReference>
<dbReference type="GO" id="GO:0032259">
    <property type="term" value="P:methylation"/>
    <property type="evidence" value="ECO:0007669"/>
    <property type="project" value="UniProtKB-KW"/>
</dbReference>
<dbReference type="InterPro" id="IPR052520">
    <property type="entry name" value="ATL_DNA_repair"/>
</dbReference>
<dbReference type="GO" id="GO:0006281">
    <property type="term" value="P:DNA repair"/>
    <property type="evidence" value="ECO:0007669"/>
    <property type="project" value="InterPro"/>
</dbReference>
<reference evidence="3" key="3">
    <citation type="submission" date="2020-02" db="EMBL/GenBank/DDBJ databases">
        <authorList>
            <person name="Sarangi A.N."/>
            <person name="Ghosh S."/>
            <person name="Mukherjee M."/>
            <person name="Tripathy S."/>
        </authorList>
    </citation>
    <scope>NUCLEOTIDE SEQUENCE</scope>
    <source>
        <strain evidence="3">BDU141951</strain>
    </source>
</reference>
<accession>A0A0C1Y7G9</accession>
<evidence type="ECO:0000256" key="1">
    <source>
        <dbReference type="ARBA" id="ARBA00022763"/>
    </source>
</evidence>
<protein>
    <submittedName>
        <fullName evidence="3">Methyltransferase</fullName>
    </submittedName>
</protein>
<proteinExistence type="predicted"/>
<dbReference type="PANTHER" id="PTHR42942:SF1">
    <property type="entry name" value="ALKYLTRANSFERASE-LIKE PROTEIN 1"/>
    <property type="match status" value="1"/>
</dbReference>
<dbReference type="InterPro" id="IPR036217">
    <property type="entry name" value="MethylDNA_cys_MeTrfase_DNAb"/>
</dbReference>
<comment type="caution">
    <text evidence="3">The sequence shown here is derived from an EMBL/GenBank/DDBJ whole genome shotgun (WGS) entry which is preliminary data.</text>
</comment>
<evidence type="ECO:0000259" key="2">
    <source>
        <dbReference type="Pfam" id="PF01035"/>
    </source>
</evidence>
<dbReference type="GO" id="GO:0008168">
    <property type="term" value="F:methyltransferase activity"/>
    <property type="evidence" value="ECO:0007669"/>
    <property type="project" value="UniProtKB-KW"/>
</dbReference>
<dbReference type="CDD" id="cd06445">
    <property type="entry name" value="ATase"/>
    <property type="match status" value="1"/>
</dbReference>
<dbReference type="PANTHER" id="PTHR42942">
    <property type="entry name" value="6-O-METHYLGUANINE DNA METHYLTRANSFERASE"/>
    <property type="match status" value="1"/>
</dbReference>
<organism evidence="3">
    <name type="scientific">Lyngbya confervoides BDU141951</name>
    <dbReference type="NCBI Taxonomy" id="1574623"/>
    <lineage>
        <taxon>Bacteria</taxon>
        <taxon>Bacillati</taxon>
        <taxon>Cyanobacteriota</taxon>
        <taxon>Cyanophyceae</taxon>
        <taxon>Oscillatoriophycideae</taxon>
        <taxon>Oscillatoriales</taxon>
        <taxon>Microcoleaceae</taxon>
        <taxon>Lyngbya</taxon>
    </lineage>
</organism>
<dbReference type="AlphaFoldDB" id="A0A0C1Y7G9"/>
<sequence length="126" mass="13955">MANTYDLIYAVVRQIPVGQVATYGQVAELAGLIGKPRVVGYALYRVTEADEIPWHRVINAKGEVSRSPHRNGTDYLQQSLLEDEGIEFDAAGKLDLQRYRWIADTAALETAIARIQQSLGMASHPD</sequence>
<gene>
    <name evidence="3" type="ORF">QQ91_022465</name>
</gene>